<organism evidence="4 5">
    <name type="scientific">Actinoplanes nipponensis</name>
    <dbReference type="NCBI Taxonomy" id="135950"/>
    <lineage>
        <taxon>Bacteria</taxon>
        <taxon>Bacillati</taxon>
        <taxon>Actinomycetota</taxon>
        <taxon>Actinomycetes</taxon>
        <taxon>Micromonosporales</taxon>
        <taxon>Micromonosporaceae</taxon>
        <taxon>Actinoplanes</taxon>
    </lineage>
</organism>
<dbReference type="InterPro" id="IPR007349">
    <property type="entry name" value="DUF418"/>
</dbReference>
<dbReference type="Pfam" id="PF04235">
    <property type="entry name" value="DUF418"/>
    <property type="match status" value="1"/>
</dbReference>
<dbReference type="PANTHER" id="PTHR30590:SF2">
    <property type="entry name" value="INNER MEMBRANE PROTEIN"/>
    <property type="match status" value="1"/>
</dbReference>
<feature type="transmembrane region" description="Helical" evidence="2">
    <location>
        <begin position="151"/>
        <end position="172"/>
    </location>
</feature>
<sequence>MRGMTATATPPRPTPVSARALGPDLARGGMLLFIALANSHYFLRGATVLGGYPQDGSALDRAVIWLLATFVDGRAFPLFGALFGYGVARIADRQRSLGPRGVRRLLWRRSLVLVVVGVLDALLFFAGDILAAYGVLLLLGAWCVRWRNGALLATAALFLVLTALPGDGSLTISSDPPHAAMLPPDLAAVLPARAQVSLYVALLGPIGFVCPFLIGLWAGRARLLERPEQHRRLLRGTAWVGLGAAALGAQPVALILAGVVDSPARPVLELLGPLHDATGILGGFGYAALLSLLAVRLGARPRPVTTAIAAVGQRSMTCYLVQSVVWSVVFTPFLLDLSGALSVTATALLAAATWLATVVLADRMRRRGRRGPFEALIRRVTYGRAVAGAPAAGPDAGQIGPDHDQNRPTG</sequence>
<feature type="transmembrane region" description="Helical" evidence="2">
    <location>
        <begin position="341"/>
        <end position="361"/>
    </location>
</feature>
<evidence type="ECO:0000256" key="2">
    <source>
        <dbReference type="SAM" id="Phobius"/>
    </source>
</evidence>
<keyword evidence="2" id="KW-0472">Membrane</keyword>
<evidence type="ECO:0000256" key="1">
    <source>
        <dbReference type="SAM" id="MobiDB-lite"/>
    </source>
</evidence>
<feature type="transmembrane region" description="Helical" evidence="2">
    <location>
        <begin position="63"/>
        <end position="85"/>
    </location>
</feature>
<keyword evidence="2" id="KW-1133">Transmembrane helix</keyword>
<evidence type="ECO:0000313" key="4">
    <source>
        <dbReference type="EMBL" id="GIE53887.1"/>
    </source>
</evidence>
<dbReference type="EMBL" id="BOMQ01000091">
    <property type="protein sequence ID" value="GIE53887.1"/>
    <property type="molecule type" value="Genomic_DNA"/>
</dbReference>
<feature type="transmembrane region" description="Helical" evidence="2">
    <location>
        <begin position="25"/>
        <end position="43"/>
    </location>
</feature>
<feature type="transmembrane region" description="Helical" evidence="2">
    <location>
        <begin position="192"/>
        <end position="217"/>
    </location>
</feature>
<protein>
    <recommendedName>
        <fullName evidence="3">DUF418 domain-containing protein</fullName>
    </recommendedName>
</protein>
<feature type="transmembrane region" description="Helical" evidence="2">
    <location>
        <begin position="238"/>
        <end position="257"/>
    </location>
</feature>
<feature type="transmembrane region" description="Helical" evidence="2">
    <location>
        <begin position="129"/>
        <end position="144"/>
    </location>
</feature>
<dbReference type="PANTHER" id="PTHR30590">
    <property type="entry name" value="INNER MEMBRANE PROTEIN"/>
    <property type="match status" value="1"/>
</dbReference>
<feature type="transmembrane region" description="Helical" evidence="2">
    <location>
        <begin position="316"/>
        <end position="335"/>
    </location>
</feature>
<evidence type="ECO:0000259" key="3">
    <source>
        <dbReference type="Pfam" id="PF04235"/>
    </source>
</evidence>
<feature type="domain" description="DUF418" evidence="3">
    <location>
        <begin position="218"/>
        <end position="383"/>
    </location>
</feature>
<dbReference type="InterPro" id="IPR052529">
    <property type="entry name" value="Bact_Transport_Assoc"/>
</dbReference>
<reference evidence="4" key="1">
    <citation type="submission" date="2021-01" db="EMBL/GenBank/DDBJ databases">
        <title>Whole genome shotgun sequence of Actinoplanes nipponensis NBRC 14063.</title>
        <authorList>
            <person name="Komaki H."/>
            <person name="Tamura T."/>
        </authorList>
    </citation>
    <scope>NUCLEOTIDE SEQUENCE</scope>
    <source>
        <strain evidence="4">NBRC 14063</strain>
    </source>
</reference>
<evidence type="ECO:0000313" key="5">
    <source>
        <dbReference type="Proteomes" id="UP000647172"/>
    </source>
</evidence>
<gene>
    <name evidence="4" type="ORF">Ani05nite_74210</name>
</gene>
<comment type="caution">
    <text evidence="4">The sequence shown here is derived from an EMBL/GenBank/DDBJ whole genome shotgun (WGS) entry which is preliminary data.</text>
</comment>
<dbReference type="AlphaFoldDB" id="A0A919MR57"/>
<feature type="transmembrane region" description="Helical" evidence="2">
    <location>
        <begin position="106"/>
        <end position="123"/>
    </location>
</feature>
<keyword evidence="2" id="KW-0812">Transmembrane</keyword>
<feature type="compositionally biased region" description="Basic and acidic residues" evidence="1">
    <location>
        <begin position="401"/>
        <end position="410"/>
    </location>
</feature>
<feature type="region of interest" description="Disordered" evidence="1">
    <location>
        <begin position="389"/>
        <end position="410"/>
    </location>
</feature>
<name>A0A919MR57_9ACTN</name>
<accession>A0A919MR57</accession>
<dbReference type="Proteomes" id="UP000647172">
    <property type="component" value="Unassembled WGS sequence"/>
</dbReference>
<feature type="compositionally biased region" description="Low complexity" evidence="1">
    <location>
        <begin position="389"/>
        <end position="400"/>
    </location>
</feature>
<keyword evidence="5" id="KW-1185">Reference proteome</keyword>
<feature type="transmembrane region" description="Helical" evidence="2">
    <location>
        <begin position="277"/>
        <end position="295"/>
    </location>
</feature>
<proteinExistence type="predicted"/>